<sequence length="83" mass="9981">NELKKKVFIKVTKQDKIVPELLTDNDKNLDIFFDEGKENKQKEDLNEELKEIIIEKDKESFLEKFFDFAIYEKDQEALENLIQ</sequence>
<dbReference type="Proteomes" id="UP000789366">
    <property type="component" value="Unassembled WGS sequence"/>
</dbReference>
<reference evidence="1" key="1">
    <citation type="submission" date="2021-06" db="EMBL/GenBank/DDBJ databases">
        <authorList>
            <person name="Kallberg Y."/>
            <person name="Tangrot J."/>
            <person name="Rosling A."/>
        </authorList>
    </citation>
    <scope>NUCLEOTIDE SEQUENCE</scope>
    <source>
        <strain evidence="1">28 12/20/2015</strain>
    </source>
</reference>
<keyword evidence="2" id="KW-1185">Reference proteome</keyword>
<feature type="non-terminal residue" evidence="1">
    <location>
        <position position="1"/>
    </location>
</feature>
<feature type="non-terminal residue" evidence="1">
    <location>
        <position position="83"/>
    </location>
</feature>
<comment type="caution">
    <text evidence="1">The sequence shown here is derived from an EMBL/GenBank/DDBJ whole genome shotgun (WGS) entry which is preliminary data.</text>
</comment>
<protein>
    <submittedName>
        <fullName evidence="1">15979_t:CDS:1</fullName>
    </submittedName>
</protein>
<name>A0ACA9PA99_9GLOM</name>
<organism evidence="1 2">
    <name type="scientific">Cetraspora pellucida</name>
    <dbReference type="NCBI Taxonomy" id="1433469"/>
    <lineage>
        <taxon>Eukaryota</taxon>
        <taxon>Fungi</taxon>
        <taxon>Fungi incertae sedis</taxon>
        <taxon>Mucoromycota</taxon>
        <taxon>Glomeromycotina</taxon>
        <taxon>Glomeromycetes</taxon>
        <taxon>Diversisporales</taxon>
        <taxon>Gigasporaceae</taxon>
        <taxon>Cetraspora</taxon>
    </lineage>
</organism>
<gene>
    <name evidence="1" type="ORF">SPELUC_LOCUS10848</name>
</gene>
<proteinExistence type="predicted"/>
<accession>A0ACA9PA99</accession>
<evidence type="ECO:0000313" key="1">
    <source>
        <dbReference type="EMBL" id="CAG8692851.1"/>
    </source>
</evidence>
<dbReference type="EMBL" id="CAJVPW010021299">
    <property type="protein sequence ID" value="CAG8692851.1"/>
    <property type="molecule type" value="Genomic_DNA"/>
</dbReference>
<evidence type="ECO:0000313" key="2">
    <source>
        <dbReference type="Proteomes" id="UP000789366"/>
    </source>
</evidence>